<dbReference type="AlphaFoldDB" id="A0AA40EK58"/>
<dbReference type="EMBL" id="JAUKUD010000006">
    <property type="protein sequence ID" value="KAK0740877.1"/>
    <property type="molecule type" value="Genomic_DNA"/>
</dbReference>
<sequence length="182" mass="19288">MAPLALSSLVLFGVGITALVYPWPRETNTAAAPLDAQTPKPTAPAALHHLLKRQNNDQTVLLAPDNTCGYVSGQSAAAYTCVGTTNRCVFVTAFDGGYGAAGCCDNLECGFRVACVDYAQLESSDCDASCQSDTFTEKCTLSAVPFCNTIEFAGGVTDYFCNSLRVSTAQRAPHLINKETLR</sequence>
<proteinExistence type="predicted"/>
<reference evidence="2" key="1">
    <citation type="submission" date="2023-06" db="EMBL/GenBank/DDBJ databases">
        <title>Genome-scale phylogeny and comparative genomics of the fungal order Sordariales.</title>
        <authorList>
            <consortium name="Lawrence Berkeley National Laboratory"/>
            <person name="Hensen N."/>
            <person name="Bonometti L."/>
            <person name="Westerberg I."/>
            <person name="Brannstrom I.O."/>
            <person name="Guillou S."/>
            <person name="Cros-Aarteil S."/>
            <person name="Calhoun S."/>
            <person name="Haridas S."/>
            <person name="Kuo A."/>
            <person name="Mondo S."/>
            <person name="Pangilinan J."/>
            <person name="Riley R."/>
            <person name="LaButti K."/>
            <person name="Andreopoulos B."/>
            <person name="Lipzen A."/>
            <person name="Chen C."/>
            <person name="Yanf M."/>
            <person name="Daum C."/>
            <person name="Ng V."/>
            <person name="Clum A."/>
            <person name="Steindorff A."/>
            <person name="Ohm R."/>
            <person name="Martin F."/>
            <person name="Silar P."/>
            <person name="Natvig D."/>
            <person name="Lalanne C."/>
            <person name="Gautier V."/>
            <person name="Ament-velasquez S.L."/>
            <person name="Kruys A."/>
            <person name="Hutchinson M.I."/>
            <person name="Powell A.J."/>
            <person name="Barry K."/>
            <person name="Miller A.N."/>
            <person name="Grigoriev I.V."/>
            <person name="Debuchy R."/>
            <person name="Gladieux P."/>
            <person name="Thoren M.H."/>
            <person name="Johannesson H."/>
        </authorList>
    </citation>
    <scope>NUCLEOTIDE SEQUENCE</scope>
    <source>
        <strain evidence="2">SMH3187-1</strain>
    </source>
</reference>
<accession>A0AA40EK58</accession>
<organism evidence="2 3">
    <name type="scientific">Schizothecium vesticola</name>
    <dbReference type="NCBI Taxonomy" id="314040"/>
    <lineage>
        <taxon>Eukaryota</taxon>
        <taxon>Fungi</taxon>
        <taxon>Dikarya</taxon>
        <taxon>Ascomycota</taxon>
        <taxon>Pezizomycotina</taxon>
        <taxon>Sordariomycetes</taxon>
        <taxon>Sordariomycetidae</taxon>
        <taxon>Sordariales</taxon>
        <taxon>Schizotheciaceae</taxon>
        <taxon>Schizothecium</taxon>
    </lineage>
</organism>
<dbReference type="Proteomes" id="UP001172155">
    <property type="component" value="Unassembled WGS sequence"/>
</dbReference>
<keyword evidence="1" id="KW-0732">Signal</keyword>
<evidence type="ECO:0000256" key="1">
    <source>
        <dbReference type="SAM" id="SignalP"/>
    </source>
</evidence>
<comment type="caution">
    <text evidence="2">The sequence shown here is derived from an EMBL/GenBank/DDBJ whole genome shotgun (WGS) entry which is preliminary data.</text>
</comment>
<evidence type="ECO:0000313" key="3">
    <source>
        <dbReference type="Proteomes" id="UP001172155"/>
    </source>
</evidence>
<keyword evidence="3" id="KW-1185">Reference proteome</keyword>
<protein>
    <submittedName>
        <fullName evidence="2">Uncharacterized protein</fullName>
    </submittedName>
</protein>
<feature type="chain" id="PRO_5041256472" evidence="1">
    <location>
        <begin position="19"/>
        <end position="182"/>
    </location>
</feature>
<name>A0AA40EK58_9PEZI</name>
<evidence type="ECO:0000313" key="2">
    <source>
        <dbReference type="EMBL" id="KAK0740877.1"/>
    </source>
</evidence>
<gene>
    <name evidence="2" type="ORF">B0T18DRAFT_219200</name>
</gene>
<feature type="signal peptide" evidence="1">
    <location>
        <begin position="1"/>
        <end position="18"/>
    </location>
</feature>